<reference evidence="1" key="1">
    <citation type="submission" date="2018-05" db="EMBL/GenBank/DDBJ databases">
        <authorList>
            <person name="Lanie J.A."/>
            <person name="Ng W.-L."/>
            <person name="Kazmierczak K.M."/>
            <person name="Andrzejewski T.M."/>
            <person name="Davidsen T.M."/>
            <person name="Wayne K.J."/>
            <person name="Tettelin H."/>
            <person name="Glass J.I."/>
            <person name="Rusch D."/>
            <person name="Podicherti R."/>
            <person name="Tsui H.-C.T."/>
            <person name="Winkler M.E."/>
        </authorList>
    </citation>
    <scope>NUCLEOTIDE SEQUENCE</scope>
</reference>
<dbReference type="AlphaFoldDB" id="A0A383DHX3"/>
<feature type="non-terminal residue" evidence="1">
    <location>
        <position position="51"/>
    </location>
</feature>
<protein>
    <submittedName>
        <fullName evidence="1">Uncharacterized protein</fullName>
    </submittedName>
</protein>
<name>A0A383DHX3_9ZZZZ</name>
<evidence type="ECO:0000313" key="1">
    <source>
        <dbReference type="EMBL" id="SVE43438.1"/>
    </source>
</evidence>
<organism evidence="1">
    <name type="scientific">marine metagenome</name>
    <dbReference type="NCBI Taxonomy" id="408172"/>
    <lineage>
        <taxon>unclassified sequences</taxon>
        <taxon>metagenomes</taxon>
        <taxon>ecological metagenomes</taxon>
    </lineage>
</organism>
<sequence>ATFLFWPQPEELMRYQPRFPGVVPHQRAGHLRVPQPFAALHRSGSLNLHAL</sequence>
<proteinExistence type="predicted"/>
<gene>
    <name evidence="1" type="ORF">METZ01_LOCUS496292</name>
</gene>
<accession>A0A383DHX3</accession>
<dbReference type="EMBL" id="UINC01217024">
    <property type="protein sequence ID" value="SVE43438.1"/>
    <property type="molecule type" value="Genomic_DNA"/>
</dbReference>
<feature type="non-terminal residue" evidence="1">
    <location>
        <position position="1"/>
    </location>
</feature>